<evidence type="ECO:0000256" key="3">
    <source>
        <dbReference type="ARBA" id="ARBA00023242"/>
    </source>
</evidence>
<feature type="compositionally biased region" description="Low complexity" evidence="4">
    <location>
        <begin position="1063"/>
        <end position="1076"/>
    </location>
</feature>
<dbReference type="Gramene" id="PNW87731">
    <property type="protein sequence ID" value="PNW87731"/>
    <property type="gene ID" value="CHLRE_02g143587v5"/>
</dbReference>
<dbReference type="OrthoDB" id="4703at2759"/>
<feature type="compositionally biased region" description="Basic residues" evidence="4">
    <location>
        <begin position="1024"/>
        <end position="1038"/>
    </location>
</feature>
<feature type="region of interest" description="Disordered" evidence="4">
    <location>
        <begin position="756"/>
        <end position="1139"/>
    </location>
</feature>
<gene>
    <name evidence="5" type="ORF">CHLRE_02g143587v5</name>
</gene>
<feature type="compositionally biased region" description="Low complexity" evidence="4">
    <location>
        <begin position="402"/>
        <end position="412"/>
    </location>
</feature>
<feature type="compositionally biased region" description="Low complexity" evidence="4">
    <location>
        <begin position="1114"/>
        <end position="1131"/>
    </location>
</feature>
<feature type="compositionally biased region" description="Basic residues" evidence="4">
    <location>
        <begin position="948"/>
        <end position="957"/>
    </location>
</feature>
<keyword evidence="6" id="KW-1185">Reference proteome</keyword>
<feature type="compositionally biased region" description="Low complexity" evidence="4">
    <location>
        <begin position="893"/>
        <end position="913"/>
    </location>
</feature>
<dbReference type="Proteomes" id="UP000006906">
    <property type="component" value="Chromosome 2"/>
</dbReference>
<evidence type="ECO:0000313" key="5">
    <source>
        <dbReference type="EMBL" id="PNW87731.1"/>
    </source>
</evidence>
<dbReference type="GeneID" id="66052616"/>
<evidence type="ECO:0000313" key="6">
    <source>
        <dbReference type="Proteomes" id="UP000006906"/>
    </source>
</evidence>
<dbReference type="InParanoid" id="A0A2K3E4L2"/>
<dbReference type="RefSeq" id="XP_042927977.1">
    <property type="nucleotide sequence ID" value="XM_043060243.1"/>
</dbReference>
<dbReference type="GO" id="GO:0005634">
    <property type="term" value="C:nucleus"/>
    <property type="evidence" value="ECO:0007669"/>
    <property type="project" value="UniProtKB-SubCell"/>
</dbReference>
<feature type="compositionally biased region" description="Basic and acidic residues" evidence="4">
    <location>
        <begin position="702"/>
        <end position="712"/>
    </location>
</feature>
<dbReference type="GO" id="GO:0000127">
    <property type="term" value="C:transcription factor TFIIIC complex"/>
    <property type="evidence" value="ECO:0000318"/>
    <property type="project" value="GO_Central"/>
</dbReference>
<name>A0A2K3E4L2_CHLRE</name>
<feature type="compositionally biased region" description="Gly residues" evidence="4">
    <location>
        <begin position="1082"/>
        <end position="1094"/>
    </location>
</feature>
<feature type="region of interest" description="Disordered" evidence="4">
    <location>
        <begin position="304"/>
        <end position="330"/>
    </location>
</feature>
<dbReference type="KEGG" id="cre:CHLRE_02g143587v5"/>
<feature type="compositionally biased region" description="Acidic residues" evidence="4">
    <location>
        <begin position="988"/>
        <end position="1018"/>
    </location>
</feature>
<feature type="compositionally biased region" description="Low complexity" evidence="4">
    <location>
        <begin position="924"/>
        <end position="939"/>
    </location>
</feature>
<feature type="compositionally biased region" description="Basic residues" evidence="4">
    <location>
        <begin position="828"/>
        <end position="839"/>
    </location>
</feature>
<reference evidence="5 6" key="1">
    <citation type="journal article" date="2007" name="Science">
        <title>The Chlamydomonas genome reveals the evolution of key animal and plant functions.</title>
        <authorList>
            <person name="Merchant S.S."/>
            <person name="Prochnik S.E."/>
            <person name="Vallon O."/>
            <person name="Harris E.H."/>
            <person name="Karpowicz S.J."/>
            <person name="Witman G.B."/>
            <person name="Terry A."/>
            <person name="Salamov A."/>
            <person name="Fritz-Laylin L.K."/>
            <person name="Marechal-Drouard L."/>
            <person name="Marshall W.F."/>
            <person name="Qu L.H."/>
            <person name="Nelson D.R."/>
            <person name="Sanderfoot A.A."/>
            <person name="Spalding M.H."/>
            <person name="Kapitonov V.V."/>
            <person name="Ren Q."/>
            <person name="Ferris P."/>
            <person name="Lindquist E."/>
            <person name="Shapiro H."/>
            <person name="Lucas S.M."/>
            <person name="Grimwood J."/>
            <person name="Schmutz J."/>
            <person name="Cardol P."/>
            <person name="Cerutti H."/>
            <person name="Chanfreau G."/>
            <person name="Chen C.L."/>
            <person name="Cognat V."/>
            <person name="Croft M.T."/>
            <person name="Dent R."/>
            <person name="Dutcher S."/>
            <person name="Fernandez E."/>
            <person name="Fukuzawa H."/>
            <person name="Gonzalez-Ballester D."/>
            <person name="Gonzalez-Halphen D."/>
            <person name="Hallmann A."/>
            <person name="Hanikenne M."/>
            <person name="Hippler M."/>
            <person name="Inwood W."/>
            <person name="Jabbari K."/>
            <person name="Kalanon M."/>
            <person name="Kuras R."/>
            <person name="Lefebvre P.A."/>
            <person name="Lemaire S.D."/>
            <person name="Lobanov A.V."/>
            <person name="Lohr M."/>
            <person name="Manuell A."/>
            <person name="Meier I."/>
            <person name="Mets L."/>
            <person name="Mittag M."/>
            <person name="Mittelmeier T."/>
            <person name="Moroney J.V."/>
            <person name="Moseley J."/>
            <person name="Napoli C."/>
            <person name="Nedelcu A.M."/>
            <person name="Niyogi K."/>
            <person name="Novoselov S.V."/>
            <person name="Paulsen I.T."/>
            <person name="Pazour G."/>
            <person name="Purton S."/>
            <person name="Ral J.P."/>
            <person name="Riano-Pachon D.M."/>
            <person name="Riekhof W."/>
            <person name="Rymarquis L."/>
            <person name="Schroda M."/>
            <person name="Stern D."/>
            <person name="Umen J."/>
            <person name="Willows R."/>
            <person name="Wilson N."/>
            <person name="Zimmer S.L."/>
            <person name="Allmer J."/>
            <person name="Balk J."/>
            <person name="Bisova K."/>
            <person name="Chen C.J."/>
            <person name="Elias M."/>
            <person name="Gendler K."/>
            <person name="Hauser C."/>
            <person name="Lamb M.R."/>
            <person name="Ledford H."/>
            <person name="Long J.C."/>
            <person name="Minagawa J."/>
            <person name="Page M.D."/>
            <person name="Pan J."/>
            <person name="Pootakham W."/>
            <person name="Roje S."/>
            <person name="Rose A."/>
            <person name="Stahlberg E."/>
            <person name="Terauchi A.M."/>
            <person name="Yang P."/>
            <person name="Ball S."/>
            <person name="Bowler C."/>
            <person name="Dieckmann C.L."/>
            <person name="Gladyshev V.N."/>
            <person name="Green P."/>
            <person name="Jorgensen R."/>
            <person name="Mayfield S."/>
            <person name="Mueller-Roeber B."/>
            <person name="Rajamani S."/>
            <person name="Sayre R.T."/>
            <person name="Brokstein P."/>
            <person name="Dubchak I."/>
            <person name="Goodstein D."/>
            <person name="Hornick L."/>
            <person name="Huang Y.W."/>
            <person name="Jhaveri J."/>
            <person name="Luo Y."/>
            <person name="Martinez D."/>
            <person name="Ngau W.C."/>
            <person name="Otillar B."/>
            <person name="Poliakov A."/>
            <person name="Porter A."/>
            <person name="Szajkowski L."/>
            <person name="Werner G."/>
            <person name="Zhou K."/>
            <person name="Grigoriev I.V."/>
            <person name="Rokhsar D.S."/>
            <person name="Grossman A.R."/>
        </authorList>
    </citation>
    <scope>NUCLEOTIDE SEQUENCE [LARGE SCALE GENOMIC DNA]</scope>
    <source>
        <strain evidence="6">CC-503</strain>
    </source>
</reference>
<feature type="compositionally biased region" description="Gly residues" evidence="4">
    <location>
        <begin position="311"/>
        <end position="329"/>
    </location>
</feature>
<keyword evidence="3" id="KW-0539">Nucleus</keyword>
<dbReference type="InterPro" id="IPR052416">
    <property type="entry name" value="GTF3C_component"/>
</dbReference>
<feature type="region of interest" description="Disordered" evidence="4">
    <location>
        <begin position="700"/>
        <end position="723"/>
    </location>
</feature>
<proteinExistence type="predicted"/>
<feature type="compositionally biased region" description="Acidic residues" evidence="4">
    <location>
        <begin position="963"/>
        <end position="973"/>
    </location>
</feature>
<feature type="compositionally biased region" description="Gly residues" evidence="4">
    <location>
        <begin position="1104"/>
        <end position="1113"/>
    </location>
</feature>
<organism evidence="5 6">
    <name type="scientific">Chlamydomonas reinhardtii</name>
    <name type="common">Chlamydomonas smithii</name>
    <dbReference type="NCBI Taxonomy" id="3055"/>
    <lineage>
        <taxon>Eukaryota</taxon>
        <taxon>Viridiplantae</taxon>
        <taxon>Chlorophyta</taxon>
        <taxon>core chlorophytes</taxon>
        <taxon>Chlorophyceae</taxon>
        <taxon>CS clade</taxon>
        <taxon>Chlamydomonadales</taxon>
        <taxon>Chlamydomonadaceae</taxon>
        <taxon>Chlamydomonas</taxon>
    </lineage>
</organism>
<feature type="compositionally biased region" description="Acidic residues" evidence="4">
    <location>
        <begin position="864"/>
        <end position="881"/>
    </location>
</feature>
<sequence>MSAWVPPDGTWAVPREAVAVLAATEAEATPYGRIFAPVSPALLAPKCQLGPENLSRSHPLGKLSLPLFSSYPLAAANTDDTNAAATPFVVDAASFAGGPVWNADFRPPSRGVPAAALAPRGPAPAAAGAPAAAAPSAATAAGGVGPSPSGVRAGAAAGQSPLPAAAAHEWAAVSVHPAGRAANTVNTVVAGPGAVQLWAMPHAAASDLCPQGLPRCVAQLAHDGAVCWDLKWCPAPGCIWGPAARAAAAAAASSSAAAPAASPSSSSSLPVLGLLAMVLGDGSVVVAAVPDPTALMDPAALMQPQQLHGGSSSGGGSGGGSSGGGGGAGAAVAAGAELQAAGGAAAGGMDEGAAGAIVPVPTPAATADAANGDGARQPVGPAATGEGGEGGDAGEGDELEQLSATAPPSPPALLRLLRPAVVLRAREHLGGAMPSCCDWHLPDPRGGTGRGRRARSALAARAAAGVLGRQCGAVAAAAGGGAGAAAAAVPRPGRPPSGAEGGGVQPRVGQRLAGGGRGGRDWGRRREGLGRRRQGEARIWDDRDMGSGPVVDRVIHRSYIQGAAWTRRPAGMAVAAEDGCLRLLLLEPGPVLGADDGGGGLGVAAYGPQQRRGAPGQRGAQAENGVVGALWSLCYSPALHVLLYGGCDGLVGAAAWEFPTDTRYRRPHVPLVGLARDGPRLRLLGPADLRGLQSFYAGGNNFKKDTHRDRPGSRGAAALPQRPPDIIPDAAAAVYTVRAGFGAAAGVACGAVPQPEAEAGDAGGAGEGAGGGAGAGVANPAAAAARRRQQEAWLARKAAGPPPGGSAAPGWGVGPAGAPVPPGYTANGKKRGRPPKPRPRGAPPARQRKGGAGKAAAAAKGEQAEEGEEAEEEEQEAEAADGEPAAKRRAAPGKKQQAEAAAAAVAAAVAEAAAGGGRTERAAKAQARARSQAQAAQEQAGKDEGKAKARAKGKGKGNKGGSDDDDDDGADSDFEAKEQGGSGSSSGGDDDDDGVVVSEEEEPEPEEEPEASEEEEEAAGGRGRGGRGRGRGQGRGRGRGAVDPASTPGEATASAMGRKKGAGPEAAAAAAAISGGEESDEGGGTGIGTGAGGGREPRKRGEYGPRGGGGSAAGGSSQEYVPGELEGPSEGVVGGSGSAGDPVWVLVGWRCGVMRCLRLSL</sequence>
<accession>A0A2K3E4L2</accession>
<protein>
    <submittedName>
        <fullName evidence="5">Uncharacterized protein</fullName>
    </submittedName>
</protein>
<feature type="region of interest" description="Disordered" evidence="4">
    <location>
        <begin position="365"/>
        <end position="412"/>
    </location>
</feature>
<feature type="compositionally biased region" description="Gly residues" evidence="4">
    <location>
        <begin position="761"/>
        <end position="775"/>
    </location>
</feature>
<comment type="subcellular location">
    <subcellularLocation>
        <location evidence="1">Nucleus</location>
    </subcellularLocation>
</comment>
<feature type="region of interest" description="Disordered" evidence="4">
    <location>
        <begin position="485"/>
        <end position="533"/>
    </location>
</feature>
<dbReference type="AlphaFoldDB" id="A0A2K3E4L2"/>
<dbReference type="EMBL" id="CM008963">
    <property type="protein sequence ID" value="PNW87731.1"/>
    <property type="molecule type" value="Genomic_DNA"/>
</dbReference>
<feature type="compositionally biased region" description="Basic and acidic residues" evidence="4">
    <location>
        <begin position="518"/>
        <end position="533"/>
    </location>
</feature>
<dbReference type="PANTHER" id="PTHR15052">
    <property type="entry name" value="RNA POLYMERASE III TRANSCRIPTION INITIATION FACTOR COMPLEX SUBUNIT"/>
    <property type="match status" value="1"/>
</dbReference>
<dbReference type="STRING" id="3055.A0A2K3E4L2"/>
<evidence type="ECO:0000256" key="1">
    <source>
        <dbReference type="ARBA" id="ARBA00004123"/>
    </source>
</evidence>
<evidence type="ECO:0000256" key="4">
    <source>
        <dbReference type="SAM" id="MobiDB-lite"/>
    </source>
</evidence>
<feature type="compositionally biased region" description="Low complexity" evidence="4">
    <location>
        <begin position="365"/>
        <end position="375"/>
    </location>
</feature>
<evidence type="ECO:0000256" key="2">
    <source>
        <dbReference type="ARBA" id="ARBA00023163"/>
    </source>
</evidence>
<keyword evidence="2" id="KW-0804">Transcription</keyword>
<dbReference type="GO" id="GO:0006383">
    <property type="term" value="P:transcription by RNA polymerase III"/>
    <property type="evidence" value="ECO:0000318"/>
    <property type="project" value="GO_Central"/>
</dbReference>
<dbReference type="PANTHER" id="PTHR15052:SF2">
    <property type="entry name" value="GENERAL TRANSCRIPTION FACTOR 3C POLYPEPTIDE 2"/>
    <property type="match status" value="1"/>
</dbReference>